<dbReference type="RefSeq" id="WP_184266046.1">
    <property type="nucleotide sequence ID" value="NZ_JACHKY010000001.1"/>
</dbReference>
<dbReference type="Proteomes" id="UP000539957">
    <property type="component" value="Unassembled WGS sequence"/>
</dbReference>
<dbReference type="EMBL" id="JACHKY010000001">
    <property type="protein sequence ID" value="MBB4796510.1"/>
    <property type="molecule type" value="Genomic_DNA"/>
</dbReference>
<keyword evidence="2" id="KW-1185">Reference proteome</keyword>
<gene>
    <name evidence="1" type="ORF">HNP32_000224</name>
</gene>
<protein>
    <submittedName>
        <fullName evidence="1">Uncharacterized protein</fullName>
    </submittedName>
</protein>
<comment type="caution">
    <text evidence="1">The sequence shown here is derived from an EMBL/GenBank/DDBJ whole genome shotgun (WGS) entry which is preliminary data.</text>
</comment>
<accession>A0A7W7ILF0</accession>
<evidence type="ECO:0000313" key="2">
    <source>
        <dbReference type="Proteomes" id="UP000539957"/>
    </source>
</evidence>
<reference evidence="1 2" key="1">
    <citation type="submission" date="2020-08" db="EMBL/GenBank/DDBJ databases">
        <title>Functional genomics of gut bacteria from endangered species of beetles.</title>
        <authorList>
            <person name="Carlos-Shanley C."/>
        </authorList>
    </citation>
    <scope>NUCLEOTIDE SEQUENCE [LARGE SCALE GENOMIC DNA]</scope>
    <source>
        <strain evidence="1 2">S00123</strain>
    </source>
</reference>
<proteinExistence type="predicted"/>
<sequence>MSKSNSPESDDRPNLRVVTSPEAEVYDLMRAPETTAERVKRLQAEARALALEQVEALEEVLLKAADMAKEIAEGGDAYPVGARELAHRLGQDLPVKAETMKAIIAKSHP</sequence>
<name>A0A7W7ILF0_9CAUL</name>
<organism evidence="1 2">
    <name type="scientific">Brevundimonas bullata</name>
    <dbReference type="NCBI Taxonomy" id="13160"/>
    <lineage>
        <taxon>Bacteria</taxon>
        <taxon>Pseudomonadati</taxon>
        <taxon>Pseudomonadota</taxon>
        <taxon>Alphaproteobacteria</taxon>
        <taxon>Caulobacterales</taxon>
        <taxon>Caulobacteraceae</taxon>
        <taxon>Brevundimonas</taxon>
    </lineage>
</organism>
<evidence type="ECO:0000313" key="1">
    <source>
        <dbReference type="EMBL" id="MBB4796510.1"/>
    </source>
</evidence>
<dbReference type="AlphaFoldDB" id="A0A7W7ILF0"/>